<dbReference type="EMBL" id="FOAG01000015">
    <property type="protein sequence ID" value="SEM18753.1"/>
    <property type="molecule type" value="Genomic_DNA"/>
</dbReference>
<dbReference type="RefSeq" id="WP_093039011.1">
    <property type="nucleotide sequence ID" value="NZ_FOAG01000015.1"/>
</dbReference>
<sequence>MTRETRDPGLDALLDLDSQVLVVDPQGGHWVKFVVRRVPVSPEKPHGLDYALTLHGPDGGRLAGFDNAHPVGRRKRGEPQDHRHRLRTVRPYDYRDAATLLADFWTLVDAVLKESGVIP</sequence>
<feature type="region of interest" description="Disordered" evidence="1">
    <location>
        <begin position="64"/>
        <end position="83"/>
    </location>
</feature>
<evidence type="ECO:0000256" key="1">
    <source>
        <dbReference type="SAM" id="MobiDB-lite"/>
    </source>
</evidence>
<accession>A0A1H7WB80</accession>
<evidence type="ECO:0000313" key="2">
    <source>
        <dbReference type="EMBL" id="SEM18753.1"/>
    </source>
</evidence>
<organism evidence="2 3">
    <name type="scientific">Roseovarius azorensis</name>
    <dbReference type="NCBI Taxonomy" id="1287727"/>
    <lineage>
        <taxon>Bacteria</taxon>
        <taxon>Pseudomonadati</taxon>
        <taxon>Pseudomonadota</taxon>
        <taxon>Alphaproteobacteria</taxon>
        <taxon>Rhodobacterales</taxon>
        <taxon>Roseobacteraceae</taxon>
        <taxon>Roseovarius</taxon>
    </lineage>
</organism>
<dbReference type="Proteomes" id="UP000199582">
    <property type="component" value="Unassembled WGS sequence"/>
</dbReference>
<proteinExistence type="predicted"/>
<dbReference type="OrthoDB" id="7451512at2"/>
<keyword evidence="3" id="KW-1185">Reference proteome</keyword>
<dbReference type="AlphaFoldDB" id="A0A1H7WB80"/>
<dbReference type="STRING" id="1287727.SAMN05443999_1155"/>
<feature type="compositionally biased region" description="Basic residues" evidence="1">
    <location>
        <begin position="71"/>
        <end position="83"/>
    </location>
</feature>
<dbReference type="InterPro" id="IPR045397">
    <property type="entry name" value="TumE-like"/>
</dbReference>
<name>A0A1H7WB80_9RHOB</name>
<evidence type="ECO:0000313" key="3">
    <source>
        <dbReference type="Proteomes" id="UP000199582"/>
    </source>
</evidence>
<dbReference type="Pfam" id="PF20126">
    <property type="entry name" value="TumE"/>
    <property type="match status" value="1"/>
</dbReference>
<reference evidence="2 3" key="1">
    <citation type="submission" date="2016-10" db="EMBL/GenBank/DDBJ databases">
        <authorList>
            <person name="de Groot N.N."/>
        </authorList>
    </citation>
    <scope>NUCLEOTIDE SEQUENCE [LARGE SCALE GENOMIC DNA]</scope>
    <source>
        <strain evidence="2 3">DSM 100674</strain>
    </source>
</reference>
<protein>
    <submittedName>
        <fullName evidence="2">Uncharacterized protein</fullName>
    </submittedName>
</protein>
<gene>
    <name evidence="2" type="ORF">SAMN05443999_1155</name>
</gene>